<dbReference type="PANTHER" id="PTHR46211">
    <property type="entry name" value="GLYCEROPHOSPHORYL DIESTER PHOSPHODIESTERASE"/>
    <property type="match status" value="1"/>
</dbReference>
<dbReference type="RefSeq" id="WP_101072795.1">
    <property type="nucleotide sequence ID" value="NZ_PISP01000001.1"/>
</dbReference>
<dbReference type="GO" id="GO:0008081">
    <property type="term" value="F:phosphoric diester hydrolase activity"/>
    <property type="evidence" value="ECO:0007669"/>
    <property type="project" value="InterPro"/>
</dbReference>
<name>A0A2N0VM20_9BACT</name>
<reference evidence="2 3" key="1">
    <citation type="submission" date="2017-11" db="EMBL/GenBank/DDBJ databases">
        <title>Rhodohalobacter 15182 sp. nov., isolated from a salt lake.</title>
        <authorList>
            <person name="Han S."/>
        </authorList>
    </citation>
    <scope>NUCLEOTIDE SEQUENCE [LARGE SCALE GENOMIC DNA]</scope>
    <source>
        <strain evidence="2 3">15182</strain>
    </source>
</reference>
<comment type="caution">
    <text evidence="2">The sequence shown here is derived from an EMBL/GenBank/DDBJ whole genome shotgun (WGS) entry which is preliminary data.</text>
</comment>
<feature type="domain" description="GP-PDE" evidence="1">
    <location>
        <begin position="24"/>
        <end position="293"/>
    </location>
</feature>
<dbReference type="EMBL" id="PISP01000001">
    <property type="protein sequence ID" value="PKD45222.1"/>
    <property type="molecule type" value="Genomic_DNA"/>
</dbReference>
<evidence type="ECO:0000313" key="3">
    <source>
        <dbReference type="Proteomes" id="UP000233398"/>
    </source>
</evidence>
<evidence type="ECO:0000259" key="1">
    <source>
        <dbReference type="PROSITE" id="PS51704"/>
    </source>
</evidence>
<dbReference type="AlphaFoldDB" id="A0A2N0VM20"/>
<dbReference type="InterPro" id="IPR030395">
    <property type="entry name" value="GP_PDE_dom"/>
</dbReference>
<dbReference type="PROSITE" id="PS51704">
    <property type="entry name" value="GP_PDE"/>
    <property type="match status" value="1"/>
</dbReference>
<dbReference type="InterPro" id="IPR017946">
    <property type="entry name" value="PLC-like_Pdiesterase_TIM-brl"/>
</dbReference>
<dbReference type="SUPFAM" id="SSF51695">
    <property type="entry name" value="PLC-like phosphodiesterases"/>
    <property type="match status" value="1"/>
</dbReference>
<dbReference type="Proteomes" id="UP000233398">
    <property type="component" value="Unassembled WGS sequence"/>
</dbReference>
<evidence type="ECO:0000313" key="2">
    <source>
        <dbReference type="EMBL" id="PKD45222.1"/>
    </source>
</evidence>
<dbReference type="Gene3D" id="3.20.20.190">
    <property type="entry name" value="Phosphatidylinositol (PI) phosphodiesterase"/>
    <property type="match status" value="1"/>
</dbReference>
<gene>
    <name evidence="2" type="ORF">CWD77_07190</name>
</gene>
<organism evidence="2 3">
    <name type="scientific">Rhodohalobacter barkolensis</name>
    <dbReference type="NCBI Taxonomy" id="2053187"/>
    <lineage>
        <taxon>Bacteria</taxon>
        <taxon>Pseudomonadati</taxon>
        <taxon>Balneolota</taxon>
        <taxon>Balneolia</taxon>
        <taxon>Balneolales</taxon>
        <taxon>Balneolaceae</taxon>
        <taxon>Rhodohalobacter</taxon>
    </lineage>
</organism>
<keyword evidence="3" id="KW-1185">Reference proteome</keyword>
<protein>
    <submittedName>
        <fullName evidence="2">Glycerophosphodiester phosphodiesterase</fullName>
    </submittedName>
</protein>
<sequence>MRHLLVLFTALITISCTMEQSETFDLQGHRGARGLLPENTIPGFLKAVELGVNTVEFDVVVTGDGKLLVSHEPWFNHLFSTKPDGTPVTEEEAMSFNIFEMTYDETQQFDVGKRGNPNFPEQQPMEVTKPLMTDAIRAVEEFAKENNLPPLHYNIETKSRPEWYGEYVPGPDRFARMLYEELNDLDVLDRVIIQSFDPSTLIAFKQLEPNVRLAMLVSQNEPVDIYLNILGFTPDIWSPDYRLLNADNVQEFHSKGMKVIPWTVNSVDQMRSLMEIGVDGFITDYPDSAAVLF</sequence>
<dbReference type="OrthoDB" id="384721at2"/>
<proteinExistence type="predicted"/>
<dbReference type="GO" id="GO:0006629">
    <property type="term" value="P:lipid metabolic process"/>
    <property type="evidence" value="ECO:0007669"/>
    <property type="project" value="InterPro"/>
</dbReference>
<accession>A0A2N0VM20</accession>
<dbReference type="PANTHER" id="PTHR46211:SF14">
    <property type="entry name" value="GLYCEROPHOSPHODIESTER PHOSPHODIESTERASE"/>
    <property type="match status" value="1"/>
</dbReference>
<dbReference type="Pfam" id="PF03009">
    <property type="entry name" value="GDPD"/>
    <property type="match status" value="1"/>
</dbReference>
<dbReference type="PROSITE" id="PS51257">
    <property type="entry name" value="PROKAR_LIPOPROTEIN"/>
    <property type="match status" value="1"/>
</dbReference>